<dbReference type="Gene3D" id="2.60.40.10">
    <property type="entry name" value="Immunoglobulins"/>
    <property type="match status" value="1"/>
</dbReference>
<evidence type="ECO:0000259" key="3">
    <source>
        <dbReference type="Pfam" id="PF10633"/>
    </source>
</evidence>
<dbReference type="InterPro" id="IPR024078">
    <property type="entry name" value="LmbE-like_dom_sf"/>
</dbReference>
<dbReference type="EMBL" id="JAGSOT010000017">
    <property type="protein sequence ID" value="MBR7795902.1"/>
    <property type="molecule type" value="Genomic_DNA"/>
</dbReference>
<dbReference type="InterPro" id="IPR018905">
    <property type="entry name" value="A-galactase_NEW3"/>
</dbReference>
<comment type="cofactor">
    <cofactor evidence="1">
        <name>Zn(2+)</name>
        <dbReference type="ChEBI" id="CHEBI:29105"/>
    </cofactor>
</comment>
<feature type="signal peptide" evidence="2">
    <location>
        <begin position="1"/>
        <end position="24"/>
    </location>
</feature>
<dbReference type="InterPro" id="IPR029062">
    <property type="entry name" value="Class_I_gatase-like"/>
</dbReference>
<evidence type="ECO:0000313" key="5">
    <source>
        <dbReference type="Proteomes" id="UP000675284"/>
    </source>
</evidence>
<organism evidence="4 5">
    <name type="scientific">Virgibacillus salarius</name>
    <dbReference type="NCBI Taxonomy" id="447199"/>
    <lineage>
        <taxon>Bacteria</taxon>
        <taxon>Bacillati</taxon>
        <taxon>Bacillota</taxon>
        <taxon>Bacilli</taxon>
        <taxon>Bacillales</taxon>
        <taxon>Bacillaceae</taxon>
        <taxon>Virgibacillus</taxon>
    </lineage>
</organism>
<keyword evidence="2" id="KW-0732">Signal</keyword>
<feature type="chain" id="PRO_5038919460" evidence="2">
    <location>
        <begin position="25"/>
        <end position="833"/>
    </location>
</feature>
<feature type="domain" description="Alpha-galactosidase NEW3" evidence="3">
    <location>
        <begin position="390"/>
        <end position="456"/>
    </location>
</feature>
<protein>
    <submittedName>
        <fullName evidence="4">PIG-L family deacetylase</fullName>
    </submittedName>
</protein>
<accession>A0A941IB02</accession>
<dbReference type="InterPro" id="IPR003737">
    <property type="entry name" value="GlcNAc_PI_deacetylase-related"/>
</dbReference>
<dbReference type="Pfam" id="PF10633">
    <property type="entry name" value="NPCBM_assoc"/>
    <property type="match status" value="1"/>
</dbReference>
<dbReference type="SUPFAM" id="SSF52317">
    <property type="entry name" value="Class I glutamine amidotransferase-like"/>
    <property type="match status" value="1"/>
</dbReference>
<proteinExistence type="predicted"/>
<dbReference type="SUPFAM" id="SSF102588">
    <property type="entry name" value="LmbE-like"/>
    <property type="match status" value="1"/>
</dbReference>
<dbReference type="InterPro" id="IPR013783">
    <property type="entry name" value="Ig-like_fold"/>
</dbReference>
<evidence type="ECO:0000256" key="2">
    <source>
        <dbReference type="SAM" id="SignalP"/>
    </source>
</evidence>
<reference evidence="4" key="1">
    <citation type="submission" date="2021-04" db="EMBL/GenBank/DDBJ databases">
        <title>Isolation and polyphasic classification of algal microorganism.</title>
        <authorList>
            <person name="Wang S."/>
        </authorList>
    </citation>
    <scope>NUCLEOTIDE SEQUENCE</scope>
    <source>
        <strain evidence="4">720a</strain>
    </source>
</reference>
<gene>
    <name evidence="4" type="ORF">KCX74_07575</name>
</gene>
<dbReference type="RefSeq" id="WP_166530197.1">
    <property type="nucleotide sequence ID" value="NZ_JAGSOT010000017.1"/>
</dbReference>
<dbReference type="AlphaFoldDB" id="A0A941IB02"/>
<dbReference type="Gene3D" id="3.40.50.10320">
    <property type="entry name" value="LmbE-like"/>
    <property type="match status" value="1"/>
</dbReference>
<sequence>MRRIIANLLVLLLVFSLTSINGSAKETDKQHDKELWNVVHPLSTTVTFLNTGAHPDDERSDFLAYLSRGLGVKTTSLIANRGEGGQNEIGDELGNALGIIRSNEMIEAAKITGVKAFHLSRTTSDTIYDFGFSKSPEETLDKWGENVTYERLIRFIRTQQPDIVMPSFRNVDSQHGHHRAISLLTERAFEDAANPNVYPEQLENGLSTWQIKKMYLPAASKDTASTSIEIGDYDPIYEMTYPQLGEASRYMHKSQGMGNDIPAEPRQIHLELIKSVEDNNTELFDGIAYDFNDWAKRISKKNISNHLKKLQNDLDSIIQEYPNRESIFVKSQQSLKTVERIINKTKRTEFDTSMKRDLLHKLELKKEQLQKVIFTASNLQIKTRAASSIVTQGEQSSITMELTNKGKKTLKKINADLLLPKDWVNVNSKQIKSLKPNESKTIIFDYEVPKNAGYFQPYEEPIIKTKVSMNGKGTKATAIEELPETLAILPELSVTTNPTNIVVNTADVQDKIPVTITVKNYSSGKRKGSVSLNLPKGWNSEPKQSNISFEERYDEKEVTFNLIPPSKIEEGSLSIEAKVNSSGKTYQTAVQEIQYDHIKDSYYQYPSMINAEAFKLLKPDNLKIGYIESGFDKVADYLIETGFDVTTLKEEDLSSGDLSQFDTIITGIRANLSRTDLVTNNQRLLQYVEDGGHLVVQYHKPGDNWDTQNSAPYQLKIGSPSIEWRVTDENAVVNILKPEHKLFNYPNTITENDWQNWVQERGLYFPMSWDSNFETFVSMSDPNEDPFTSGILMAEYGKGTYLYTNLVFYRQIDNQVPGGYRIFTNLISYGVNE</sequence>
<keyword evidence="5" id="KW-1185">Reference proteome</keyword>
<evidence type="ECO:0000256" key="1">
    <source>
        <dbReference type="ARBA" id="ARBA00001947"/>
    </source>
</evidence>
<name>A0A941IB02_9BACI</name>
<dbReference type="Pfam" id="PF02585">
    <property type="entry name" value="PIG-L"/>
    <property type="match status" value="1"/>
</dbReference>
<evidence type="ECO:0000313" key="4">
    <source>
        <dbReference type="EMBL" id="MBR7795902.1"/>
    </source>
</evidence>
<dbReference type="Proteomes" id="UP000675284">
    <property type="component" value="Unassembled WGS sequence"/>
</dbReference>
<comment type="caution">
    <text evidence="4">The sequence shown here is derived from an EMBL/GenBank/DDBJ whole genome shotgun (WGS) entry which is preliminary data.</text>
</comment>